<evidence type="ECO:0000256" key="8">
    <source>
        <dbReference type="HAMAP-Rule" id="MF_00500"/>
    </source>
</evidence>
<comment type="function">
    <text evidence="1 8">Binds directly to 16S ribosomal RNA.</text>
</comment>
<dbReference type="InterPro" id="IPR036510">
    <property type="entry name" value="Ribosomal_bS20_sf"/>
</dbReference>
<accession>A0A7X5KNM4</accession>
<dbReference type="SUPFAM" id="SSF46992">
    <property type="entry name" value="Ribosomal protein S20"/>
    <property type="match status" value="1"/>
</dbReference>
<comment type="caution">
    <text evidence="9">The sequence shown here is derived from an EMBL/GenBank/DDBJ whole genome shotgun (WGS) entry which is preliminary data.</text>
</comment>
<dbReference type="AlphaFoldDB" id="A0A7X5KNM4"/>
<reference evidence="9 10" key="1">
    <citation type="submission" date="2020-01" db="EMBL/GenBank/DDBJ databases">
        <title>Anaeroalcalibacter tamaniensis gen. nov., sp. nov., moderately halophilic strictly anaerobic fermenter bacterium from mud volcano of Taman peninsula.</title>
        <authorList>
            <person name="Frolova A."/>
            <person name="Merkel A.Y."/>
            <person name="Slobodkin A.I."/>
        </authorList>
    </citation>
    <scope>NUCLEOTIDE SEQUENCE [LARGE SCALE GENOMIC DNA]</scope>
    <source>
        <strain evidence="9 10">F-3ap</strain>
    </source>
</reference>
<evidence type="ECO:0000256" key="1">
    <source>
        <dbReference type="ARBA" id="ARBA00003134"/>
    </source>
</evidence>
<keyword evidence="4 8" id="KW-0694">RNA-binding</keyword>
<gene>
    <name evidence="8 9" type="primary">rpsT</name>
    <name evidence="9" type="ORF">GXN74_03960</name>
</gene>
<dbReference type="Proteomes" id="UP000461585">
    <property type="component" value="Unassembled WGS sequence"/>
</dbReference>
<dbReference type="HAMAP" id="MF_00500">
    <property type="entry name" value="Ribosomal_bS20"/>
    <property type="match status" value="1"/>
</dbReference>
<dbReference type="NCBIfam" id="TIGR00029">
    <property type="entry name" value="S20"/>
    <property type="match status" value="1"/>
</dbReference>
<evidence type="ECO:0000256" key="3">
    <source>
        <dbReference type="ARBA" id="ARBA00022730"/>
    </source>
</evidence>
<evidence type="ECO:0000313" key="10">
    <source>
        <dbReference type="Proteomes" id="UP000461585"/>
    </source>
</evidence>
<name>A0A7X5KNM4_9FIRM</name>
<dbReference type="FunFam" id="1.20.58.110:FF:000001">
    <property type="entry name" value="30S ribosomal protein S20"/>
    <property type="match status" value="1"/>
</dbReference>
<organism evidence="9 10">
    <name type="scientific">Anaerotalea alkaliphila</name>
    <dbReference type="NCBI Taxonomy" id="2662126"/>
    <lineage>
        <taxon>Bacteria</taxon>
        <taxon>Bacillati</taxon>
        <taxon>Bacillota</taxon>
        <taxon>Clostridia</taxon>
        <taxon>Eubacteriales</taxon>
        <taxon>Anaerotalea</taxon>
    </lineage>
</organism>
<dbReference type="EMBL" id="JAAEEH010000007">
    <property type="protein sequence ID" value="NDL66902.1"/>
    <property type="molecule type" value="Genomic_DNA"/>
</dbReference>
<dbReference type="PANTHER" id="PTHR33398">
    <property type="entry name" value="30S RIBOSOMAL PROTEIN S20"/>
    <property type="match status" value="1"/>
</dbReference>
<comment type="similarity">
    <text evidence="2 8">Belongs to the bacterial ribosomal protein bS20 family.</text>
</comment>
<evidence type="ECO:0000256" key="4">
    <source>
        <dbReference type="ARBA" id="ARBA00022884"/>
    </source>
</evidence>
<dbReference type="GO" id="GO:0005829">
    <property type="term" value="C:cytosol"/>
    <property type="evidence" value="ECO:0007669"/>
    <property type="project" value="TreeGrafter"/>
</dbReference>
<dbReference type="Gene3D" id="1.20.58.110">
    <property type="entry name" value="Ribosomal protein S20"/>
    <property type="match status" value="1"/>
</dbReference>
<dbReference type="GO" id="GO:0070181">
    <property type="term" value="F:small ribosomal subunit rRNA binding"/>
    <property type="evidence" value="ECO:0007669"/>
    <property type="project" value="TreeGrafter"/>
</dbReference>
<dbReference type="InterPro" id="IPR002583">
    <property type="entry name" value="Ribosomal_bS20"/>
</dbReference>
<keyword evidence="6 8" id="KW-0687">Ribonucleoprotein</keyword>
<evidence type="ECO:0000313" key="9">
    <source>
        <dbReference type="EMBL" id="NDL66902.1"/>
    </source>
</evidence>
<dbReference type="RefSeq" id="WP_162369629.1">
    <property type="nucleotide sequence ID" value="NZ_JAAEEH010000007.1"/>
</dbReference>
<evidence type="ECO:0000256" key="5">
    <source>
        <dbReference type="ARBA" id="ARBA00022980"/>
    </source>
</evidence>
<keyword evidence="3 8" id="KW-0699">rRNA-binding</keyword>
<dbReference type="GO" id="GO:0006412">
    <property type="term" value="P:translation"/>
    <property type="evidence" value="ECO:0007669"/>
    <property type="project" value="UniProtKB-UniRule"/>
</dbReference>
<keyword evidence="5 8" id="KW-0689">Ribosomal protein</keyword>
<sequence length="89" mass="9717">MANIKSAKKRILVTQTKTMRNKMIKSRVKTEIKKVLGAIAANDQAAAQAQLLVAVSEIDKAKSKGIFHKNTAARRVARLTKAVNKMAAE</sequence>
<dbReference type="GO" id="GO:0015935">
    <property type="term" value="C:small ribosomal subunit"/>
    <property type="evidence" value="ECO:0007669"/>
    <property type="project" value="TreeGrafter"/>
</dbReference>
<dbReference type="GO" id="GO:0003735">
    <property type="term" value="F:structural constituent of ribosome"/>
    <property type="evidence" value="ECO:0007669"/>
    <property type="project" value="InterPro"/>
</dbReference>
<proteinExistence type="inferred from homology"/>
<evidence type="ECO:0000256" key="2">
    <source>
        <dbReference type="ARBA" id="ARBA00007634"/>
    </source>
</evidence>
<evidence type="ECO:0000256" key="7">
    <source>
        <dbReference type="ARBA" id="ARBA00035136"/>
    </source>
</evidence>
<keyword evidence="10" id="KW-1185">Reference proteome</keyword>
<protein>
    <recommendedName>
        <fullName evidence="7 8">Small ribosomal subunit protein bS20</fullName>
    </recommendedName>
</protein>
<evidence type="ECO:0000256" key="6">
    <source>
        <dbReference type="ARBA" id="ARBA00023274"/>
    </source>
</evidence>
<dbReference type="PANTHER" id="PTHR33398:SF1">
    <property type="entry name" value="SMALL RIBOSOMAL SUBUNIT PROTEIN BS20C"/>
    <property type="match status" value="1"/>
</dbReference>
<dbReference type="Pfam" id="PF01649">
    <property type="entry name" value="Ribosomal_S20p"/>
    <property type="match status" value="1"/>
</dbReference>